<name>A0A3E1YGJ3_9BACT</name>
<dbReference type="InterPro" id="IPR015943">
    <property type="entry name" value="WD40/YVTN_repeat-like_dom_sf"/>
</dbReference>
<evidence type="ECO:0000313" key="1">
    <source>
        <dbReference type="EMBL" id="RFS26492.1"/>
    </source>
</evidence>
<dbReference type="Gene3D" id="2.130.10.10">
    <property type="entry name" value="YVTN repeat-like/Quinoprotein amine dehydrogenase"/>
    <property type="match status" value="2"/>
</dbReference>
<organism evidence="1 2">
    <name type="scientific">Chitinophaga silvatica</name>
    <dbReference type="NCBI Taxonomy" id="2282649"/>
    <lineage>
        <taxon>Bacteria</taxon>
        <taxon>Pseudomonadati</taxon>
        <taxon>Bacteroidota</taxon>
        <taxon>Chitinophagia</taxon>
        <taxon>Chitinophagales</taxon>
        <taxon>Chitinophagaceae</taxon>
        <taxon>Chitinophaga</taxon>
    </lineage>
</organism>
<dbReference type="RefSeq" id="WP_116973684.1">
    <property type="nucleotide sequence ID" value="NZ_QPMM01000001.1"/>
</dbReference>
<dbReference type="SUPFAM" id="SSF110296">
    <property type="entry name" value="Oligoxyloglucan reducing end-specific cellobiohydrolase"/>
    <property type="match status" value="1"/>
</dbReference>
<evidence type="ECO:0000313" key="2">
    <source>
        <dbReference type="Proteomes" id="UP000260644"/>
    </source>
</evidence>
<gene>
    <name evidence="1" type="ORF">DVR12_01505</name>
</gene>
<proteinExistence type="predicted"/>
<dbReference type="OrthoDB" id="9813892at2"/>
<protein>
    <submittedName>
        <fullName evidence="1">Oxidoreductase</fullName>
    </submittedName>
</protein>
<dbReference type="AlphaFoldDB" id="A0A3E1YGJ3"/>
<dbReference type="PANTHER" id="PTHR47199:SF2">
    <property type="entry name" value="PHOTOSYSTEM II STABILITY_ASSEMBLY FACTOR HCF136, CHLOROPLASTIC"/>
    <property type="match status" value="1"/>
</dbReference>
<comment type="caution">
    <text evidence="1">The sequence shown here is derived from an EMBL/GenBank/DDBJ whole genome shotgun (WGS) entry which is preliminary data.</text>
</comment>
<dbReference type="Proteomes" id="UP000260644">
    <property type="component" value="Unassembled WGS sequence"/>
</dbReference>
<keyword evidence="2" id="KW-1185">Reference proteome</keyword>
<sequence>MIYSGSDFLIALRWPFFMKKKSITVSLLFFLILSKFPVLAQEYSIKTLPAPPAKSLRGISVVNDSVLWASGTGSQVGRSTDGGNTWEWNKIGACDSCDWRSLYAFDDKSAIVLNAGSPAHIYATIDGGRNWQEKHLDTTSGIFFDGLQFMDQRQGIAIGDPIDGKFIVIQTQNKGNSWKRDKAQLLPEAREGEAIFAASGTSLIIRPDKKPCFVTGGSVSRFWIKETNWKAYTLPLIQGSSTKGAFSVAFYDQHRGIIVGGDYQQPGFEKENCILTEDGGKTWKAAGKGPGGYRSCVAYLTDKLLISTGTNGTDISEDGGRNWRRIGEGYNAVAKARNGTAVYLVGSKVARLEISLY</sequence>
<dbReference type="EMBL" id="QPMM01000001">
    <property type="protein sequence ID" value="RFS26492.1"/>
    <property type="molecule type" value="Genomic_DNA"/>
</dbReference>
<reference evidence="1 2" key="1">
    <citation type="submission" date="2018-07" db="EMBL/GenBank/DDBJ databases">
        <title>Chitinophaga K2CV101002-2 sp. nov., isolated from a monsoon evergreen broad-leaved forest soil.</title>
        <authorList>
            <person name="Lv Y."/>
        </authorList>
    </citation>
    <scope>NUCLEOTIDE SEQUENCE [LARGE SCALE GENOMIC DNA]</scope>
    <source>
        <strain evidence="1 2">GDMCC 1.1288</strain>
    </source>
</reference>
<accession>A0A3E1YGJ3</accession>
<dbReference type="PANTHER" id="PTHR47199">
    <property type="entry name" value="PHOTOSYSTEM II STABILITY/ASSEMBLY FACTOR HCF136, CHLOROPLASTIC"/>
    <property type="match status" value="1"/>
</dbReference>